<sequence length="147" mass="16203">MESGARKVLARDTRDRATSARKPKNESETGGRATATTLGGCVRVRRRVRGVGARRLSSPWSAAACGSRARDRMRDRGGRPERLALSLNGCLELTGDEHRLSWMGRVRRGAYSGSTSGTATFLNAVLNRFTLKTAQHFFLIINYHLVN</sequence>
<feature type="compositionally biased region" description="Basic and acidic residues" evidence="1">
    <location>
        <begin position="9"/>
        <end position="29"/>
    </location>
</feature>
<evidence type="ECO:0000313" key="2">
    <source>
        <dbReference type="EMBL" id="KAF7284799.1"/>
    </source>
</evidence>
<gene>
    <name evidence="2" type="ORF">GWI33_021557</name>
</gene>
<dbReference type="Proteomes" id="UP000625711">
    <property type="component" value="Unassembled WGS sequence"/>
</dbReference>
<comment type="caution">
    <text evidence="2">The sequence shown here is derived from an EMBL/GenBank/DDBJ whole genome shotgun (WGS) entry which is preliminary data.</text>
</comment>
<feature type="region of interest" description="Disordered" evidence="1">
    <location>
        <begin position="1"/>
        <end position="34"/>
    </location>
</feature>
<dbReference type="AlphaFoldDB" id="A0A834IP67"/>
<evidence type="ECO:0000256" key="1">
    <source>
        <dbReference type="SAM" id="MobiDB-lite"/>
    </source>
</evidence>
<reference evidence="2" key="1">
    <citation type="submission" date="2020-08" db="EMBL/GenBank/DDBJ databases">
        <title>Genome sequencing and assembly of the red palm weevil Rhynchophorus ferrugineus.</title>
        <authorList>
            <person name="Dias G.B."/>
            <person name="Bergman C.M."/>
            <person name="Manee M."/>
        </authorList>
    </citation>
    <scope>NUCLEOTIDE SEQUENCE</scope>
    <source>
        <strain evidence="2">AA-2017</strain>
        <tissue evidence="2">Whole larva</tissue>
    </source>
</reference>
<protein>
    <submittedName>
        <fullName evidence="2">Uncharacterized protein</fullName>
    </submittedName>
</protein>
<name>A0A834IP67_RHYFE</name>
<keyword evidence="3" id="KW-1185">Reference proteome</keyword>
<evidence type="ECO:0000313" key="3">
    <source>
        <dbReference type="Proteomes" id="UP000625711"/>
    </source>
</evidence>
<accession>A0A834IP67</accession>
<dbReference type="EMBL" id="JAACXV010000069">
    <property type="protein sequence ID" value="KAF7284799.1"/>
    <property type="molecule type" value="Genomic_DNA"/>
</dbReference>
<organism evidence="2 3">
    <name type="scientific">Rhynchophorus ferrugineus</name>
    <name type="common">Red palm weevil</name>
    <name type="synonym">Curculio ferrugineus</name>
    <dbReference type="NCBI Taxonomy" id="354439"/>
    <lineage>
        <taxon>Eukaryota</taxon>
        <taxon>Metazoa</taxon>
        <taxon>Ecdysozoa</taxon>
        <taxon>Arthropoda</taxon>
        <taxon>Hexapoda</taxon>
        <taxon>Insecta</taxon>
        <taxon>Pterygota</taxon>
        <taxon>Neoptera</taxon>
        <taxon>Endopterygota</taxon>
        <taxon>Coleoptera</taxon>
        <taxon>Polyphaga</taxon>
        <taxon>Cucujiformia</taxon>
        <taxon>Curculionidae</taxon>
        <taxon>Dryophthorinae</taxon>
        <taxon>Rhynchophorus</taxon>
    </lineage>
</organism>
<proteinExistence type="predicted"/>